<dbReference type="SUPFAM" id="SSF81585">
    <property type="entry name" value="PsbU/PolX domain-like"/>
    <property type="match status" value="1"/>
</dbReference>
<keyword evidence="3" id="KW-0793">Thylakoid</keyword>
<dbReference type="Pfam" id="PF06514">
    <property type="entry name" value="PsbU"/>
    <property type="match status" value="1"/>
</dbReference>
<reference evidence="6" key="1">
    <citation type="journal article" date="2015" name="BMC Genomics">
        <title>Single-cell transcriptomics using spliced leader PCR: Evidence for multiple losses of photosynthesis in polykrikoid dinoflagellates.</title>
        <authorList>
            <person name="Gavelis G.S."/>
            <person name="White R.A."/>
            <person name="Suttle C.A."/>
            <person name="Keeling P.J."/>
            <person name="Leander B.S."/>
        </authorList>
    </citation>
    <scope>NUCLEOTIDE SEQUENCE</scope>
</reference>
<evidence type="ECO:0000256" key="2">
    <source>
        <dbReference type="ARBA" id="ARBA00010827"/>
    </source>
</evidence>
<sequence>MMSASVGFGAFLGWFNDKRRKQAASAALAAAISCAPVAANAYVDFDGIKYLGASDKVDVNNASVRAYRQFPGMYPKAAGFIATHGPYDAVQDIYKIPDLPDKVKELFQKYEGNLVCFPPNPAYFLDRSNDGIYK</sequence>
<dbReference type="GO" id="GO:0009523">
    <property type="term" value="C:photosystem II"/>
    <property type="evidence" value="ECO:0007669"/>
    <property type="project" value="InterPro"/>
</dbReference>
<comment type="similarity">
    <text evidence="2">Belongs to the PsbU family.</text>
</comment>
<dbReference type="GO" id="GO:0015979">
    <property type="term" value="P:photosynthesis"/>
    <property type="evidence" value="ECO:0007669"/>
    <property type="project" value="InterPro"/>
</dbReference>
<dbReference type="Gene3D" id="1.10.150.320">
    <property type="entry name" value="Photosystem II 12 kDa extrinsic protein"/>
    <property type="match status" value="1"/>
</dbReference>
<organism evidence="6">
    <name type="scientific">Polykrikos lebourae</name>
    <dbReference type="NCBI Taxonomy" id="370573"/>
    <lineage>
        <taxon>Eukaryota</taxon>
        <taxon>Sar</taxon>
        <taxon>Alveolata</taxon>
        <taxon>Dinophyceae</taxon>
        <taxon>Gymnodiniales</taxon>
        <taxon>Gymnodiniaceae</taxon>
        <taxon>Polykrikos</taxon>
    </lineage>
</organism>
<name>A0A0K0TN22_9DINO</name>
<dbReference type="GO" id="GO:0042549">
    <property type="term" value="P:photosystem II stabilization"/>
    <property type="evidence" value="ECO:0007669"/>
    <property type="project" value="InterPro"/>
</dbReference>
<protein>
    <recommendedName>
        <fullName evidence="5">Photosystem II 12 kDa extrinsic protein</fullName>
    </recommendedName>
</protein>
<evidence type="ECO:0000313" key="6">
    <source>
        <dbReference type="EMBL" id="AKR52923.1"/>
    </source>
</evidence>
<accession>A0A0K0TN22</accession>
<evidence type="ECO:0000256" key="1">
    <source>
        <dbReference type="ARBA" id="ARBA00004170"/>
    </source>
</evidence>
<proteinExistence type="evidence at transcript level"/>
<dbReference type="EMBL" id="KR134307">
    <property type="protein sequence ID" value="AKR52923.1"/>
    <property type="molecule type" value="mRNA"/>
</dbReference>
<comment type="subcellular location">
    <subcellularLocation>
        <location evidence="1">Membrane</location>
        <topology evidence="1">Peripheral membrane protein</topology>
    </subcellularLocation>
</comment>
<evidence type="ECO:0000256" key="4">
    <source>
        <dbReference type="ARBA" id="ARBA00023136"/>
    </source>
</evidence>
<evidence type="ECO:0000256" key="3">
    <source>
        <dbReference type="ARBA" id="ARBA00023078"/>
    </source>
</evidence>
<dbReference type="AlphaFoldDB" id="A0A0K0TN22"/>
<dbReference type="InterPro" id="IPR010527">
    <property type="entry name" value="PSII_PsbU"/>
</dbReference>
<dbReference type="GO" id="GO:0019898">
    <property type="term" value="C:extrinsic component of membrane"/>
    <property type="evidence" value="ECO:0007669"/>
    <property type="project" value="InterPro"/>
</dbReference>
<keyword evidence="4" id="KW-0472">Membrane</keyword>
<evidence type="ECO:0000256" key="5">
    <source>
        <dbReference type="ARBA" id="ARBA00043089"/>
    </source>
</evidence>